<dbReference type="Proteomes" id="UP000282971">
    <property type="component" value="Unassembled WGS sequence"/>
</dbReference>
<sequence>MPDGKRQYCLFMDGRKYDRNEGCHAHDLAYGIHGGGSEKDRRAADLTLYRRMREKGDPMAFAALFFTTVYGWFFFNYHGTPWQGQLVRKIFPRY</sequence>
<evidence type="ECO:0000256" key="1">
    <source>
        <dbReference type="SAM" id="Phobius"/>
    </source>
</evidence>
<gene>
    <name evidence="2" type="ORF">EOD43_12165</name>
</gene>
<dbReference type="EMBL" id="SACN01000001">
    <property type="protein sequence ID" value="RVT94555.1"/>
    <property type="molecule type" value="Genomic_DNA"/>
</dbReference>
<dbReference type="OrthoDB" id="7507461at2"/>
<accession>A0A437MA79</accession>
<protein>
    <submittedName>
        <fullName evidence="2">Uncharacterized protein</fullName>
    </submittedName>
</protein>
<name>A0A437MA79_9SPHN</name>
<keyword evidence="1" id="KW-0812">Transmembrane</keyword>
<evidence type="ECO:0000313" key="2">
    <source>
        <dbReference type="EMBL" id="RVT94555.1"/>
    </source>
</evidence>
<dbReference type="AlphaFoldDB" id="A0A437MA79"/>
<comment type="caution">
    <text evidence="2">The sequence shown here is derived from an EMBL/GenBank/DDBJ whole genome shotgun (WGS) entry which is preliminary data.</text>
</comment>
<proteinExistence type="predicted"/>
<evidence type="ECO:0000313" key="3">
    <source>
        <dbReference type="Proteomes" id="UP000282971"/>
    </source>
</evidence>
<keyword evidence="3" id="KW-1185">Reference proteome</keyword>
<keyword evidence="1" id="KW-0472">Membrane</keyword>
<feature type="transmembrane region" description="Helical" evidence="1">
    <location>
        <begin position="58"/>
        <end position="75"/>
    </location>
</feature>
<organism evidence="2 3">
    <name type="scientific">Sphingomonas crocodyli</name>
    <dbReference type="NCBI Taxonomy" id="1979270"/>
    <lineage>
        <taxon>Bacteria</taxon>
        <taxon>Pseudomonadati</taxon>
        <taxon>Pseudomonadota</taxon>
        <taxon>Alphaproteobacteria</taxon>
        <taxon>Sphingomonadales</taxon>
        <taxon>Sphingomonadaceae</taxon>
        <taxon>Sphingomonas</taxon>
    </lineage>
</organism>
<dbReference type="RefSeq" id="WP_127744129.1">
    <property type="nucleotide sequence ID" value="NZ_SACN01000001.1"/>
</dbReference>
<keyword evidence="1" id="KW-1133">Transmembrane helix</keyword>
<reference evidence="2 3" key="1">
    <citation type="submission" date="2019-01" db="EMBL/GenBank/DDBJ databases">
        <authorList>
            <person name="Chen W.-M."/>
        </authorList>
    </citation>
    <scope>NUCLEOTIDE SEQUENCE [LARGE SCALE GENOMIC DNA]</scope>
    <source>
        <strain evidence="2 3">CCP-7</strain>
    </source>
</reference>